<feature type="region of interest" description="Disordered" evidence="3">
    <location>
        <begin position="124"/>
        <end position="146"/>
    </location>
</feature>
<dbReference type="PANTHER" id="PTHR18968:SF166">
    <property type="entry name" value="2-HYDROXYACYL-COA LYASE 2"/>
    <property type="match status" value="1"/>
</dbReference>
<dbReference type="SUPFAM" id="SSF52518">
    <property type="entry name" value="Thiamin diphosphate-binding fold (THDP-binding)"/>
    <property type="match status" value="1"/>
</dbReference>
<evidence type="ECO:0000259" key="4">
    <source>
        <dbReference type="Pfam" id="PF02776"/>
    </source>
</evidence>
<protein>
    <submittedName>
        <fullName evidence="7">TPP_enzyme_N domain-containing protein</fullName>
    </submittedName>
</protein>
<dbReference type="InterPro" id="IPR045229">
    <property type="entry name" value="TPP_enz"/>
</dbReference>
<name>A0A183L4I3_9TREM</name>
<keyword evidence="6" id="KW-1185">Reference proteome</keyword>
<dbReference type="GO" id="GO:0030976">
    <property type="term" value="F:thiamine pyrophosphate binding"/>
    <property type="evidence" value="ECO:0007669"/>
    <property type="project" value="InterPro"/>
</dbReference>
<evidence type="ECO:0000313" key="5">
    <source>
        <dbReference type="EMBL" id="VDP78191.1"/>
    </source>
</evidence>
<feature type="compositionally biased region" description="Basic and acidic residues" evidence="3">
    <location>
        <begin position="137"/>
        <end position="146"/>
    </location>
</feature>
<feature type="domain" description="Thiamine pyrophosphate enzyme N-terminal TPP-binding" evidence="4">
    <location>
        <begin position="1"/>
        <end position="61"/>
    </location>
</feature>
<dbReference type="GO" id="GO:0003984">
    <property type="term" value="F:acetolactate synthase activity"/>
    <property type="evidence" value="ECO:0007669"/>
    <property type="project" value="TreeGrafter"/>
</dbReference>
<dbReference type="Pfam" id="PF02776">
    <property type="entry name" value="TPP_enzyme_N"/>
    <property type="match status" value="1"/>
</dbReference>
<dbReference type="CDD" id="cd07035">
    <property type="entry name" value="TPP_PYR_POX_like"/>
    <property type="match status" value="1"/>
</dbReference>
<reference evidence="5 6" key="2">
    <citation type="submission" date="2018-11" db="EMBL/GenBank/DDBJ databases">
        <authorList>
            <consortium name="Pathogen Informatics"/>
        </authorList>
    </citation>
    <scope>NUCLEOTIDE SEQUENCE [LARGE SCALE GENOMIC DNA]</scope>
    <source>
        <strain evidence="5">Dakar</strain>
        <strain evidence="6">Dakar, Senegal</strain>
    </source>
</reference>
<evidence type="ECO:0000256" key="3">
    <source>
        <dbReference type="SAM" id="MobiDB-lite"/>
    </source>
</evidence>
<reference evidence="7" key="1">
    <citation type="submission" date="2016-06" db="UniProtKB">
        <authorList>
            <consortium name="WormBaseParasite"/>
        </authorList>
    </citation>
    <scope>IDENTIFICATION</scope>
</reference>
<organism evidence="7">
    <name type="scientific">Schistosoma curassoni</name>
    <dbReference type="NCBI Taxonomy" id="6186"/>
    <lineage>
        <taxon>Eukaryota</taxon>
        <taxon>Metazoa</taxon>
        <taxon>Spiralia</taxon>
        <taxon>Lophotrochozoa</taxon>
        <taxon>Platyhelminthes</taxon>
        <taxon>Trematoda</taxon>
        <taxon>Digenea</taxon>
        <taxon>Strigeidida</taxon>
        <taxon>Schistosomatoidea</taxon>
        <taxon>Schistosomatidae</taxon>
        <taxon>Schistosoma</taxon>
    </lineage>
</organism>
<gene>
    <name evidence="5" type="ORF">SCUD_LOCUS22243</name>
</gene>
<sequence length="146" mass="16017">MQAHNVPFIFTLTGGHISPILVASEKENIRVIDVRNEASAVFAADAVSRLSGSVGVAVVTAEVFDLYFLGEVLSMPGFIKFSISEQQMITEANRFRYPSHTDQFAVITSECTFSTLGRSATSINHHQQSLKIPSIKSTERSGKKRL</sequence>
<dbReference type="WBParaSite" id="SCUD_0002224601-mRNA-1">
    <property type="protein sequence ID" value="SCUD_0002224601-mRNA-1"/>
    <property type="gene ID" value="SCUD_0002224601"/>
</dbReference>
<dbReference type="GO" id="GO:0009099">
    <property type="term" value="P:L-valine biosynthetic process"/>
    <property type="evidence" value="ECO:0007669"/>
    <property type="project" value="TreeGrafter"/>
</dbReference>
<dbReference type="Proteomes" id="UP000279833">
    <property type="component" value="Unassembled WGS sequence"/>
</dbReference>
<dbReference type="PANTHER" id="PTHR18968">
    <property type="entry name" value="THIAMINE PYROPHOSPHATE ENZYMES"/>
    <property type="match status" value="1"/>
</dbReference>
<dbReference type="EMBL" id="UZAK01048743">
    <property type="protein sequence ID" value="VDP78191.1"/>
    <property type="molecule type" value="Genomic_DNA"/>
</dbReference>
<evidence type="ECO:0000256" key="2">
    <source>
        <dbReference type="ARBA" id="ARBA00007812"/>
    </source>
</evidence>
<dbReference type="STRING" id="6186.A0A183L4I3"/>
<comment type="similarity">
    <text evidence="2">Belongs to the TPP enzyme family.</text>
</comment>
<proteinExistence type="inferred from homology"/>
<dbReference type="InterPro" id="IPR029061">
    <property type="entry name" value="THDP-binding"/>
</dbReference>
<dbReference type="GO" id="GO:0050660">
    <property type="term" value="F:flavin adenine dinucleotide binding"/>
    <property type="evidence" value="ECO:0007669"/>
    <property type="project" value="TreeGrafter"/>
</dbReference>
<dbReference type="GO" id="GO:0009097">
    <property type="term" value="P:isoleucine biosynthetic process"/>
    <property type="evidence" value="ECO:0007669"/>
    <property type="project" value="TreeGrafter"/>
</dbReference>
<comment type="cofactor">
    <cofactor evidence="1">
        <name>thiamine diphosphate</name>
        <dbReference type="ChEBI" id="CHEBI:58937"/>
    </cofactor>
</comment>
<accession>A0A183L4I3</accession>
<evidence type="ECO:0000256" key="1">
    <source>
        <dbReference type="ARBA" id="ARBA00001964"/>
    </source>
</evidence>
<dbReference type="GO" id="GO:0005948">
    <property type="term" value="C:acetolactate synthase complex"/>
    <property type="evidence" value="ECO:0007669"/>
    <property type="project" value="TreeGrafter"/>
</dbReference>
<evidence type="ECO:0000313" key="6">
    <source>
        <dbReference type="Proteomes" id="UP000279833"/>
    </source>
</evidence>
<evidence type="ECO:0000313" key="7">
    <source>
        <dbReference type="WBParaSite" id="SCUD_0002224601-mRNA-1"/>
    </source>
</evidence>
<dbReference type="Gene3D" id="3.40.50.970">
    <property type="match status" value="1"/>
</dbReference>
<dbReference type="InterPro" id="IPR012001">
    <property type="entry name" value="Thiamin_PyroP_enz_TPP-bd_dom"/>
</dbReference>
<dbReference type="AlphaFoldDB" id="A0A183L4I3"/>